<dbReference type="Proteomes" id="UP000002629">
    <property type="component" value="Chromosome"/>
</dbReference>
<organism evidence="1 2">
    <name type="scientific">Caulobacter segnis (strain ATCC 21756 / DSM 7131 / JCM 7823 / NBRC 15250 / LMG 17158 / TK0059)</name>
    <name type="common">Mycoplana segnis</name>
    <dbReference type="NCBI Taxonomy" id="509190"/>
    <lineage>
        <taxon>Bacteria</taxon>
        <taxon>Pseudomonadati</taxon>
        <taxon>Pseudomonadota</taxon>
        <taxon>Alphaproteobacteria</taxon>
        <taxon>Caulobacterales</taxon>
        <taxon>Caulobacteraceae</taxon>
        <taxon>Caulobacter</taxon>
    </lineage>
</organism>
<dbReference type="AlphaFoldDB" id="D5VIZ5"/>
<dbReference type="InterPro" id="IPR036087">
    <property type="entry name" value="Nict_dMeBzImd_PRibTrfase_sf"/>
</dbReference>
<dbReference type="SUPFAM" id="SSF52733">
    <property type="entry name" value="Nicotinate mononucleotide:5,6-dimethylbenzimidazole phosphoribosyltransferase (CobT)"/>
    <property type="match status" value="1"/>
</dbReference>
<reference evidence="2" key="1">
    <citation type="journal article" date="2011" name="J. Bacteriol.">
        <title>Genome sequences of eight morphologically diverse alphaproteobacteria.</title>
        <authorList>
            <consortium name="US DOE Joint Genome Institute"/>
            <person name="Brown P.J."/>
            <person name="Kysela D.T."/>
            <person name="Buechlein A."/>
            <person name="Hemmerich C."/>
            <person name="Brun Y.V."/>
        </authorList>
    </citation>
    <scope>NUCLEOTIDE SEQUENCE [LARGE SCALE GENOMIC DNA]</scope>
    <source>
        <strain evidence="2">ATCC 21756 / DSM 7131 / JCM 7823 / NBRC 15250 / LMG 17158 / TK0059</strain>
    </source>
</reference>
<dbReference type="STRING" id="509190.Cseg_1596"/>
<dbReference type="InterPro" id="IPR003200">
    <property type="entry name" value="Nict_dMeBzImd_PRibTrfase"/>
</dbReference>
<evidence type="ECO:0000313" key="2">
    <source>
        <dbReference type="Proteomes" id="UP000002629"/>
    </source>
</evidence>
<dbReference type="HOGENOM" id="CLU_002982_0_1_5"/>
<dbReference type="Gene3D" id="3.40.50.10210">
    <property type="match status" value="1"/>
</dbReference>
<dbReference type="GO" id="GO:0008939">
    <property type="term" value="F:nicotinate-nucleotide-dimethylbenzimidazole phosphoribosyltransferase activity"/>
    <property type="evidence" value="ECO:0007669"/>
    <property type="project" value="UniProtKB-EC"/>
</dbReference>
<sequence length="303" mass="30962">MDADGFKSALMTASPFADIRQLAVSPPAPGPSPTLEQGGRLAEISAWLTAWSGKSPPAVNRPVVALYAGARQGVGPRGYARDRLEAIASGGATVSRLAGVQGAGLEAFDLAIDRPSPDSVEKPSMSEKEAAATMAFGMEALAKQPDLLIPGVIVAEPARTAAAVCLALFGGEASDWSDDPAPVTAAVNRAKAEGMTDDPLEILRQLGGRETAAVLGAILAARVQKVPVLLDGYAACAAAAILRAVEPTAIDHCLAAHVSPAKGHARLLDILDKRPLLALDTLDEEGVGGASALSLVKLACEVL</sequence>
<accession>D5VIZ5</accession>
<dbReference type="EMBL" id="CP002008">
    <property type="protein sequence ID" value="ADG10083.1"/>
    <property type="molecule type" value="Genomic_DNA"/>
</dbReference>
<dbReference type="EC" id="2.4.2.21" evidence="1"/>
<dbReference type="PANTHER" id="PTHR43463:SF1">
    <property type="entry name" value="NICOTINATE-NUCLEOTIDE--DIMETHYLBENZIMIDAZOLE PHOSPHORIBOSYLTRANSFERASE"/>
    <property type="match status" value="1"/>
</dbReference>
<evidence type="ECO:0000313" key="1">
    <source>
        <dbReference type="EMBL" id="ADG10083.1"/>
    </source>
</evidence>
<gene>
    <name evidence="1" type="ordered locus">Cseg_1596</name>
</gene>
<dbReference type="PANTHER" id="PTHR43463">
    <property type="entry name" value="NICOTINATE-NUCLEOTIDE--DIMETHYLBENZIMIDAZOLE PHOSPHORIBOSYLTRANSFERASE"/>
    <property type="match status" value="1"/>
</dbReference>
<keyword evidence="1" id="KW-0328">Glycosyltransferase</keyword>
<name>D5VIZ5_CAUST</name>
<protein>
    <submittedName>
        <fullName evidence="1">Nicotinate-nucleotide--dimethylbenzimidazole phosphoribosyltransferase</fullName>
        <ecNumber evidence="1">2.4.2.21</ecNumber>
    </submittedName>
</protein>
<dbReference type="KEGG" id="cse:Cseg_1596"/>
<proteinExistence type="predicted"/>
<dbReference type="eggNOG" id="COG2038">
    <property type="taxonomic scope" value="Bacteria"/>
</dbReference>
<keyword evidence="1" id="KW-0808">Transferase</keyword>
<dbReference type="Pfam" id="PF02277">
    <property type="entry name" value="DBI_PRT"/>
    <property type="match status" value="1"/>
</dbReference>